<reference evidence="1 2" key="1">
    <citation type="journal article" date="2021" name="Appl. Environ. Microbiol.">
        <title>Genetic linkage and physical mapping for an oyster mushroom Pleurotus cornucopiae and QTL analysis for the trait cap color.</title>
        <authorList>
            <person name="Zhang Y."/>
            <person name="Gao W."/>
            <person name="Sonnenberg A."/>
            <person name="Chen Q."/>
            <person name="Zhang J."/>
            <person name="Huang C."/>
        </authorList>
    </citation>
    <scope>NUCLEOTIDE SEQUENCE [LARGE SCALE GENOMIC DNA]</scope>
    <source>
        <strain evidence="1">CCMSSC00406</strain>
    </source>
</reference>
<comment type="caution">
    <text evidence="1">The sequence shown here is derived from an EMBL/GenBank/DDBJ whole genome shotgun (WGS) entry which is preliminary data.</text>
</comment>
<organism evidence="1 2">
    <name type="scientific">Pleurotus cornucopiae</name>
    <name type="common">Cornucopia mushroom</name>
    <dbReference type="NCBI Taxonomy" id="5321"/>
    <lineage>
        <taxon>Eukaryota</taxon>
        <taxon>Fungi</taxon>
        <taxon>Dikarya</taxon>
        <taxon>Basidiomycota</taxon>
        <taxon>Agaricomycotina</taxon>
        <taxon>Agaricomycetes</taxon>
        <taxon>Agaricomycetidae</taxon>
        <taxon>Agaricales</taxon>
        <taxon>Pleurotineae</taxon>
        <taxon>Pleurotaceae</taxon>
        <taxon>Pleurotus</taxon>
    </lineage>
</organism>
<gene>
    <name evidence="1" type="ORF">CCMSSC00406_0005939</name>
</gene>
<accession>A0ACB7IJ65</accession>
<sequence>MAHSHLCKLATAKHIMSRFDHTSYYQSNLAASHNAYPSGWQPPFQGPPPIPAGANINPQVWNTGQWMFNPAYQHRQPSQIPNQAAWMAGHQWSAHAAAHGQAVAQAQAQAQGQSHNPYKKPIRPPSAEYLSQKLVDNPLGLSDMTPREELYGTTNDGAQPHTPWIWNPRGLVETKEEEGIITADFRDSNGRRIAQESRGLAPSRQGSINGKNGSDSARSASPAAMRHSSDPSVSGPAHRRHESAAPTRHHSEPFQIYASANGHSLTPQRRGSSQERAPSHADRTRDEPQRRNSDAGVSSRSQPLYQESFTSHAELKPTFPSSIVRTPGHYSHPPSRSNSTPIYSNNPYASATGVAQAAQLAAQIERMTLGGSGRPGGAELSRHSSLPAPAYGSSTQTSHHTSASSSTSLSDVNALSDEPTAMLSPLMLGTTPKPSSRSLGRTSSIPGGSGSSSLSSIPETSSPLNPNIYSSTSGRNSASSSTTHSPIRQSPNSRQSSGSRRTSPAPTPPQRSPSDPQFSYQAYSQPSSSYHTPYSSTSHRSPSRHSYVSPSHSQNTSPNHQPQSAPQQQQTRPSNPLPAPPMEIRPPLSNPSPRKKTPPVGYTRRVRKGFWNRRGDHLTRSGCIVYAPAGRTSPDELRGYPDQYEGYRDELGTFADYDDSRPELPESLPYHGKPPSRPYDSFIEYDYQYQ</sequence>
<proteinExistence type="predicted"/>
<protein>
    <submittedName>
        <fullName evidence="1">Uncharacterized protein</fullName>
    </submittedName>
</protein>
<keyword evidence="2" id="KW-1185">Reference proteome</keyword>
<name>A0ACB7IJ65_PLECO</name>
<dbReference type="EMBL" id="WQMT02000010">
    <property type="protein sequence ID" value="KAG9218258.1"/>
    <property type="molecule type" value="Genomic_DNA"/>
</dbReference>
<dbReference type="Proteomes" id="UP000824881">
    <property type="component" value="Unassembled WGS sequence"/>
</dbReference>
<evidence type="ECO:0000313" key="2">
    <source>
        <dbReference type="Proteomes" id="UP000824881"/>
    </source>
</evidence>
<evidence type="ECO:0000313" key="1">
    <source>
        <dbReference type="EMBL" id="KAG9218258.1"/>
    </source>
</evidence>